<feature type="domain" description="HTH luxR-type" evidence="2">
    <location>
        <begin position="255"/>
        <end position="319"/>
    </location>
</feature>
<name>A0A3A3FZW6_9BURK</name>
<keyword evidence="1" id="KW-0238">DNA-binding</keyword>
<dbReference type="Proteomes" id="UP000265955">
    <property type="component" value="Unassembled WGS sequence"/>
</dbReference>
<accession>A0A3A3FZW6</accession>
<dbReference type="EMBL" id="QYUO01000003">
    <property type="protein sequence ID" value="RJF92619.1"/>
    <property type="molecule type" value="Genomic_DNA"/>
</dbReference>
<dbReference type="PROSITE" id="PS50043">
    <property type="entry name" value="HTH_LUXR_2"/>
    <property type="match status" value="1"/>
</dbReference>
<comment type="caution">
    <text evidence="3">The sequence shown here is derived from an EMBL/GenBank/DDBJ whole genome shotgun (WGS) entry which is preliminary data.</text>
</comment>
<dbReference type="InterPro" id="IPR036388">
    <property type="entry name" value="WH-like_DNA-bd_sf"/>
</dbReference>
<dbReference type="SMART" id="SM00421">
    <property type="entry name" value="HTH_LUXR"/>
    <property type="match status" value="1"/>
</dbReference>
<dbReference type="AlphaFoldDB" id="A0A3A3FZW6"/>
<evidence type="ECO:0000313" key="4">
    <source>
        <dbReference type="Proteomes" id="UP000265955"/>
    </source>
</evidence>
<organism evidence="3 4">
    <name type="scientific">Noviherbaspirillum saxi</name>
    <dbReference type="NCBI Taxonomy" id="2320863"/>
    <lineage>
        <taxon>Bacteria</taxon>
        <taxon>Pseudomonadati</taxon>
        <taxon>Pseudomonadota</taxon>
        <taxon>Betaproteobacteria</taxon>
        <taxon>Burkholderiales</taxon>
        <taxon>Oxalobacteraceae</taxon>
        <taxon>Noviherbaspirillum</taxon>
    </lineage>
</organism>
<dbReference type="SUPFAM" id="SSF46894">
    <property type="entry name" value="C-terminal effector domain of the bipartite response regulators"/>
    <property type="match status" value="1"/>
</dbReference>
<evidence type="ECO:0000313" key="3">
    <source>
        <dbReference type="EMBL" id="RJF92619.1"/>
    </source>
</evidence>
<dbReference type="GO" id="GO:0006355">
    <property type="term" value="P:regulation of DNA-templated transcription"/>
    <property type="evidence" value="ECO:0007669"/>
    <property type="project" value="InterPro"/>
</dbReference>
<dbReference type="InterPro" id="IPR016032">
    <property type="entry name" value="Sig_transdc_resp-reg_C-effctor"/>
</dbReference>
<evidence type="ECO:0000259" key="2">
    <source>
        <dbReference type="PROSITE" id="PS50043"/>
    </source>
</evidence>
<dbReference type="InterPro" id="IPR000792">
    <property type="entry name" value="Tscrpt_reg_LuxR_C"/>
</dbReference>
<dbReference type="PANTHER" id="PTHR43214">
    <property type="entry name" value="TWO-COMPONENT RESPONSE REGULATOR"/>
    <property type="match status" value="1"/>
</dbReference>
<dbReference type="OrthoDB" id="8768171at2"/>
<keyword evidence="4" id="KW-1185">Reference proteome</keyword>
<protein>
    <submittedName>
        <fullName evidence="3">LuxR family transcriptional regulator</fullName>
    </submittedName>
</protein>
<reference evidence="4" key="1">
    <citation type="submission" date="2018-09" db="EMBL/GenBank/DDBJ databases">
        <authorList>
            <person name="Zhu H."/>
        </authorList>
    </citation>
    <scope>NUCLEOTIDE SEQUENCE [LARGE SCALE GENOMIC DNA]</scope>
    <source>
        <strain evidence="4">K1R23-30</strain>
    </source>
</reference>
<dbReference type="GO" id="GO:0003677">
    <property type="term" value="F:DNA binding"/>
    <property type="evidence" value="ECO:0007669"/>
    <property type="project" value="UniProtKB-KW"/>
</dbReference>
<dbReference type="Gene3D" id="1.10.10.10">
    <property type="entry name" value="Winged helix-like DNA-binding domain superfamily/Winged helix DNA-binding domain"/>
    <property type="match status" value="1"/>
</dbReference>
<gene>
    <name evidence="3" type="ORF">D3871_28960</name>
</gene>
<dbReference type="RefSeq" id="WP_119772607.1">
    <property type="nucleotide sequence ID" value="NZ_QYUO01000003.1"/>
</dbReference>
<dbReference type="Pfam" id="PF00196">
    <property type="entry name" value="GerE"/>
    <property type="match status" value="1"/>
</dbReference>
<proteinExistence type="predicted"/>
<dbReference type="CDD" id="cd06170">
    <property type="entry name" value="LuxR_C_like"/>
    <property type="match status" value="1"/>
</dbReference>
<dbReference type="InterPro" id="IPR039420">
    <property type="entry name" value="WalR-like"/>
</dbReference>
<dbReference type="PRINTS" id="PR00038">
    <property type="entry name" value="HTHLUXR"/>
</dbReference>
<sequence>MLETFSQSVDTLYGLSDQVAPHPFRTEILRLIRKLVSYDGAIFKIGSIVVRIDCESVTQHASSSIPTALLPEVFFPGLSKISGRMSGETALGPLVCSNQKLIEQILGKVAQHTGQDFGAQSLLAFGDLRSEGPEPQWIILYRRSGEDFNSSEGILLQEFWIHIARAVSFNLGQTMNSNDPARRKRAMGMLNQNGTLEAADALLTSMLKEEWGDFDGYSVPACVLNELRTVGRFRGTRIELRVFEKSGYLVCEARRTSVFNTLAPKEKKVAYLFANGISYGQIASQLGVSPHTVRNQLAQVYQKLDIHSKIELAKIIAKM</sequence>
<evidence type="ECO:0000256" key="1">
    <source>
        <dbReference type="ARBA" id="ARBA00023125"/>
    </source>
</evidence>